<proteinExistence type="predicted"/>
<evidence type="ECO:0000259" key="1">
    <source>
        <dbReference type="Pfam" id="PF13960"/>
    </source>
</evidence>
<feature type="domain" description="Transposase-associated" evidence="2">
    <location>
        <begin position="3"/>
        <end position="76"/>
    </location>
</feature>
<dbReference type="Pfam" id="PF02992">
    <property type="entry name" value="Transposase_21"/>
    <property type="match status" value="1"/>
</dbReference>
<evidence type="ECO:0000259" key="2">
    <source>
        <dbReference type="Pfam" id="PF13963"/>
    </source>
</evidence>
<feature type="domain" description="DUF4218" evidence="1">
    <location>
        <begin position="491"/>
        <end position="558"/>
    </location>
</feature>
<dbReference type="Pfam" id="PF13963">
    <property type="entry name" value="Transpos_assoc"/>
    <property type="match status" value="1"/>
</dbReference>
<organism evidence="3">
    <name type="scientific">Sesamum radiatum</name>
    <name type="common">Black benniseed</name>
    <dbReference type="NCBI Taxonomy" id="300843"/>
    <lineage>
        <taxon>Eukaryota</taxon>
        <taxon>Viridiplantae</taxon>
        <taxon>Streptophyta</taxon>
        <taxon>Embryophyta</taxon>
        <taxon>Tracheophyta</taxon>
        <taxon>Spermatophyta</taxon>
        <taxon>Magnoliopsida</taxon>
        <taxon>eudicotyledons</taxon>
        <taxon>Gunneridae</taxon>
        <taxon>Pentapetalae</taxon>
        <taxon>asterids</taxon>
        <taxon>lamiids</taxon>
        <taxon>Lamiales</taxon>
        <taxon>Pedaliaceae</taxon>
        <taxon>Sesamum</taxon>
    </lineage>
</organism>
<dbReference type="PANTHER" id="PTHR10775">
    <property type="entry name" value="OS08G0208400 PROTEIN"/>
    <property type="match status" value="1"/>
</dbReference>
<accession>A0AAW2J0N3</accession>
<dbReference type="InterPro" id="IPR004242">
    <property type="entry name" value="Transposase_21"/>
</dbReference>
<dbReference type="AlphaFoldDB" id="A0AAW2J0N3"/>
<dbReference type="PANTHER" id="PTHR10775:SF158">
    <property type="entry name" value="TNP2-LIKE TRANSPOSON PROTEIN"/>
    <property type="match status" value="1"/>
</dbReference>
<reference evidence="3" key="1">
    <citation type="submission" date="2020-06" db="EMBL/GenBank/DDBJ databases">
        <authorList>
            <person name="Li T."/>
            <person name="Hu X."/>
            <person name="Zhang T."/>
            <person name="Song X."/>
            <person name="Zhang H."/>
            <person name="Dai N."/>
            <person name="Sheng W."/>
            <person name="Hou X."/>
            <person name="Wei L."/>
        </authorList>
    </citation>
    <scope>NUCLEOTIDE SEQUENCE</scope>
    <source>
        <strain evidence="3">G02</strain>
        <tissue evidence="3">Leaf</tissue>
    </source>
</reference>
<sequence length="760" mass="87625">MDKSWIGVADRLSDEYVHGVANFLEFAFLGKEYGSRICCPCCKCRNRFSKTREDVTLHCLRDGFDHTYTNWTCHGEIYIPLHTSEDNEFSTNDHGDDMANMLRDAMGIPTTDGHMENDEHLNGANAETKRFFKLLRDAETDLFPGCKKQTKLSFLARLLHLKVLCRWSNHSFNLLLELLRDTFPDNVDLPANYYEAKITTELGFTCEVIDACPNNCMLFRGEDSRLDHCEICGEGRYNDEAKRVARKRMRYFPLKPRLQKLFMSSKTASLMRWHAEERIEDGVLRHPADSQAWKEFDKKNPNFACNVRNVRLGLATDGFNPYGMMNQPSFILSIVIDGPKGPGNKIDVFLQPLVDELKELWHTGVPTYDAACGEMFQLHAGLLWTISDFPGYSNISGAPTKEIELLQQLENVHTEYRKEDLKRRLETKGDKRKVKKRKLDESAETFWKKRSILFDLPYWSGKTKDNINARKDLQVMNIRSSLHPIPRPSGEEALLAGPVQFRWMYPIERYLSTLKRYVRNRAHPEGSIARGYLMEECMNFCSRYLNDVETKENRPPRNNDGDNNVHNLRRATESNVSMELIALADGPIQHAKRYNACIVGGCRYRVKSKDIDKKTQCSGVVVNADTLSFASAKDLNPRCGTVSYYGVLKDILEIQYTKDTQFLMFECDWVDNEKGLNKMSSKVDWNVVVTMTRRDNYDVYSTIEAEPHSRVQLDDNIPIRNEDVCWVREGVEGIFVDETMMTVENVEEGNEIEIEDDFDV</sequence>
<evidence type="ECO:0008006" key="4">
    <source>
        <dbReference type="Google" id="ProtNLM"/>
    </source>
</evidence>
<dbReference type="InterPro" id="IPR025452">
    <property type="entry name" value="DUF4218"/>
</dbReference>
<gene>
    <name evidence="3" type="ORF">Sradi_7101400</name>
</gene>
<comment type="caution">
    <text evidence="3">The sequence shown here is derived from an EMBL/GenBank/DDBJ whole genome shotgun (WGS) entry which is preliminary data.</text>
</comment>
<dbReference type="InterPro" id="IPR029480">
    <property type="entry name" value="Transpos_assoc"/>
</dbReference>
<dbReference type="Pfam" id="PF13960">
    <property type="entry name" value="DUF4218"/>
    <property type="match status" value="1"/>
</dbReference>
<protein>
    <recommendedName>
        <fullName evidence="4">Transposase-associated domain-containing protein</fullName>
    </recommendedName>
</protein>
<name>A0AAW2J0N3_SESRA</name>
<reference evidence="3" key="2">
    <citation type="journal article" date="2024" name="Plant">
        <title>Genomic evolution and insights into agronomic trait innovations of Sesamum species.</title>
        <authorList>
            <person name="Miao H."/>
            <person name="Wang L."/>
            <person name="Qu L."/>
            <person name="Liu H."/>
            <person name="Sun Y."/>
            <person name="Le M."/>
            <person name="Wang Q."/>
            <person name="Wei S."/>
            <person name="Zheng Y."/>
            <person name="Lin W."/>
            <person name="Duan Y."/>
            <person name="Cao H."/>
            <person name="Xiong S."/>
            <person name="Wang X."/>
            <person name="Wei L."/>
            <person name="Li C."/>
            <person name="Ma Q."/>
            <person name="Ju M."/>
            <person name="Zhao R."/>
            <person name="Li G."/>
            <person name="Mu C."/>
            <person name="Tian Q."/>
            <person name="Mei H."/>
            <person name="Zhang T."/>
            <person name="Gao T."/>
            <person name="Zhang H."/>
        </authorList>
    </citation>
    <scope>NUCLEOTIDE SEQUENCE</scope>
    <source>
        <strain evidence="3">G02</strain>
    </source>
</reference>
<evidence type="ECO:0000313" key="3">
    <source>
        <dbReference type="EMBL" id="KAL0288239.1"/>
    </source>
</evidence>
<dbReference type="EMBL" id="JACGWJ010000791">
    <property type="protein sequence ID" value="KAL0288239.1"/>
    <property type="molecule type" value="Genomic_DNA"/>
</dbReference>